<sequence>MQTEDIARFCLDLPGAREDYKWGGMRVFSVAEKKMFAVMDLAGQGLSFKVHADLFLGYVDRPGIRPAPYLARAHWISVRQPYALSDDEIRDLLTRSHQLVVGKLPKRQQIALKL</sequence>
<dbReference type="InterPro" id="IPR058532">
    <property type="entry name" value="YjbR/MT2646/Rv2570-like"/>
</dbReference>
<dbReference type="InterPro" id="IPR038056">
    <property type="entry name" value="YjbR-like_sf"/>
</dbReference>
<name>A0A3M4M1S9_PSECI</name>
<reference evidence="1 2" key="1">
    <citation type="submission" date="2018-08" db="EMBL/GenBank/DDBJ databases">
        <title>Recombination of ecologically and evolutionarily significant loci maintains genetic cohesion in the Pseudomonas syringae species complex.</title>
        <authorList>
            <person name="Dillon M."/>
            <person name="Thakur S."/>
            <person name="Almeida R.N.D."/>
            <person name="Weir B.S."/>
            <person name="Guttman D.S."/>
        </authorList>
    </citation>
    <scope>NUCLEOTIDE SEQUENCE [LARGE SCALE GENOMIC DNA]</scope>
    <source>
        <strain evidence="1 2">ICMP 3353</strain>
    </source>
</reference>
<dbReference type="Gene3D" id="3.90.1150.30">
    <property type="match status" value="1"/>
</dbReference>
<comment type="caution">
    <text evidence="1">The sequence shown here is derived from an EMBL/GenBank/DDBJ whole genome shotgun (WGS) entry which is preliminary data.</text>
</comment>
<dbReference type="OrthoDB" id="9804614at2"/>
<dbReference type="PANTHER" id="PTHR35145:SF1">
    <property type="entry name" value="CYTOPLASMIC PROTEIN"/>
    <property type="match status" value="1"/>
</dbReference>
<protein>
    <recommendedName>
        <fullName evidence="3">MmcQ/YjbR family DNA-binding protein</fullName>
    </recommendedName>
</protein>
<proteinExistence type="predicted"/>
<organism evidence="1 2">
    <name type="scientific">Pseudomonas cichorii</name>
    <dbReference type="NCBI Taxonomy" id="36746"/>
    <lineage>
        <taxon>Bacteria</taxon>
        <taxon>Pseudomonadati</taxon>
        <taxon>Pseudomonadota</taxon>
        <taxon>Gammaproteobacteria</taxon>
        <taxon>Pseudomonadales</taxon>
        <taxon>Pseudomonadaceae</taxon>
        <taxon>Pseudomonas</taxon>
    </lineage>
</organism>
<gene>
    <name evidence="1" type="ORF">ALQ04_05325</name>
</gene>
<evidence type="ECO:0000313" key="2">
    <source>
        <dbReference type="Proteomes" id="UP000277236"/>
    </source>
</evidence>
<dbReference type="AlphaFoldDB" id="A0A3M4M1S9"/>
<dbReference type="SUPFAM" id="SSF142906">
    <property type="entry name" value="YjbR-like"/>
    <property type="match status" value="1"/>
</dbReference>
<evidence type="ECO:0000313" key="1">
    <source>
        <dbReference type="EMBL" id="RMQ47675.1"/>
    </source>
</evidence>
<dbReference type="RefSeq" id="WP_122315419.1">
    <property type="nucleotide sequence ID" value="NZ_RBRE01000035.1"/>
</dbReference>
<accession>A0A3M4M1S9</accession>
<dbReference type="Pfam" id="PF04237">
    <property type="entry name" value="YjbR"/>
    <property type="match status" value="1"/>
</dbReference>
<dbReference type="Proteomes" id="UP000277236">
    <property type="component" value="Unassembled WGS sequence"/>
</dbReference>
<dbReference type="EMBL" id="RBRE01000035">
    <property type="protein sequence ID" value="RMQ47675.1"/>
    <property type="molecule type" value="Genomic_DNA"/>
</dbReference>
<dbReference type="PANTHER" id="PTHR35145">
    <property type="entry name" value="CYTOPLASMIC PROTEIN-RELATED"/>
    <property type="match status" value="1"/>
</dbReference>
<dbReference type="InterPro" id="IPR007351">
    <property type="entry name" value="YjbR"/>
</dbReference>
<evidence type="ECO:0008006" key="3">
    <source>
        <dbReference type="Google" id="ProtNLM"/>
    </source>
</evidence>